<evidence type="ECO:0000313" key="4">
    <source>
        <dbReference type="Proteomes" id="UP000621856"/>
    </source>
</evidence>
<dbReference type="Pfam" id="PF13472">
    <property type="entry name" value="Lipase_GDSL_2"/>
    <property type="match status" value="2"/>
</dbReference>
<feature type="signal peptide" evidence="1">
    <location>
        <begin position="1"/>
        <end position="24"/>
    </location>
</feature>
<dbReference type="InterPro" id="IPR051532">
    <property type="entry name" value="Ester_Hydrolysis_Enzymes"/>
</dbReference>
<organism evidence="3 4">
    <name type="scientific">Aquisalinus luteolus</name>
    <dbReference type="NCBI Taxonomy" id="1566827"/>
    <lineage>
        <taxon>Bacteria</taxon>
        <taxon>Pseudomonadati</taxon>
        <taxon>Pseudomonadota</taxon>
        <taxon>Alphaproteobacteria</taxon>
        <taxon>Parvularculales</taxon>
        <taxon>Parvularculaceae</taxon>
        <taxon>Aquisalinus</taxon>
    </lineage>
</organism>
<proteinExistence type="predicted"/>
<gene>
    <name evidence="3" type="ORF">GCM10011355_10230</name>
</gene>
<keyword evidence="1" id="KW-0732">Signal</keyword>
<dbReference type="Gene3D" id="3.40.50.1110">
    <property type="entry name" value="SGNH hydrolase"/>
    <property type="match status" value="2"/>
</dbReference>
<comment type="caution">
    <text evidence="3">The sequence shown here is derived from an EMBL/GenBank/DDBJ whole genome shotgun (WGS) entry which is preliminary data.</text>
</comment>
<dbReference type="InterPro" id="IPR036514">
    <property type="entry name" value="SGNH_hydro_sf"/>
</dbReference>
<evidence type="ECO:0000259" key="2">
    <source>
        <dbReference type="Pfam" id="PF13472"/>
    </source>
</evidence>
<dbReference type="EMBL" id="BMGZ01000001">
    <property type="protein sequence ID" value="GGH94918.1"/>
    <property type="molecule type" value="Genomic_DNA"/>
</dbReference>
<feature type="chain" id="PRO_5035144476" description="SGNH hydrolase-type esterase domain-containing protein" evidence="1">
    <location>
        <begin position="25"/>
        <end position="457"/>
    </location>
</feature>
<protein>
    <recommendedName>
        <fullName evidence="2">SGNH hydrolase-type esterase domain-containing protein</fullName>
    </recommendedName>
</protein>
<dbReference type="PANTHER" id="PTHR30383:SF5">
    <property type="entry name" value="SGNH HYDROLASE-TYPE ESTERASE DOMAIN-CONTAINING PROTEIN"/>
    <property type="match status" value="1"/>
</dbReference>
<name>A0A8J3A2E3_9PROT</name>
<reference evidence="3" key="1">
    <citation type="journal article" date="2014" name="Int. J. Syst. Evol. Microbiol.">
        <title>Complete genome sequence of Corynebacterium casei LMG S-19264T (=DSM 44701T), isolated from a smear-ripened cheese.</title>
        <authorList>
            <consortium name="US DOE Joint Genome Institute (JGI-PGF)"/>
            <person name="Walter F."/>
            <person name="Albersmeier A."/>
            <person name="Kalinowski J."/>
            <person name="Ruckert C."/>
        </authorList>
    </citation>
    <scope>NUCLEOTIDE SEQUENCE</scope>
    <source>
        <strain evidence="3">CGMCC 1.14984</strain>
    </source>
</reference>
<dbReference type="InterPro" id="IPR013830">
    <property type="entry name" value="SGNH_hydro"/>
</dbReference>
<dbReference type="SUPFAM" id="SSF52266">
    <property type="entry name" value="SGNH hydrolase"/>
    <property type="match status" value="2"/>
</dbReference>
<dbReference type="PANTHER" id="PTHR30383">
    <property type="entry name" value="THIOESTERASE 1/PROTEASE 1/LYSOPHOSPHOLIPASE L1"/>
    <property type="match status" value="1"/>
</dbReference>
<accession>A0A8J3A2E3</accession>
<dbReference type="AlphaFoldDB" id="A0A8J3A2E3"/>
<dbReference type="GO" id="GO:0004622">
    <property type="term" value="F:phosphatidylcholine lysophospholipase activity"/>
    <property type="evidence" value="ECO:0007669"/>
    <property type="project" value="TreeGrafter"/>
</dbReference>
<feature type="domain" description="SGNH hydrolase-type esterase" evidence="2">
    <location>
        <begin position="88"/>
        <end position="241"/>
    </location>
</feature>
<dbReference type="Proteomes" id="UP000621856">
    <property type="component" value="Unassembled WGS sequence"/>
</dbReference>
<evidence type="ECO:0000313" key="3">
    <source>
        <dbReference type="EMBL" id="GGH94918.1"/>
    </source>
</evidence>
<reference evidence="3" key="2">
    <citation type="submission" date="2020-09" db="EMBL/GenBank/DDBJ databases">
        <authorList>
            <person name="Sun Q."/>
            <person name="Zhou Y."/>
        </authorList>
    </citation>
    <scope>NUCLEOTIDE SEQUENCE</scope>
    <source>
        <strain evidence="3">CGMCC 1.14984</strain>
    </source>
</reference>
<sequence>MIMRRTGMVWGILMAGMIVLPGCAEPQEEAEAVEPTIEASEGTEAQKSEMTGAIEPLPIFGDWVSNHYRERTAMFAQREVEPGGIAMVGDSITEGGDWSTLMPGENAVNFGISGDTSGGVLKRLGQIEQAQPSTVLLMIGTNDLGNHDIPVQQVGDNVEAILEELMTFMDTDDIYVQAVLPRDPSFTDRVRALNERLMHEAYMRGMWFVYLDEAFWDDSWTQLDPVVTDDGLHLNEAGYERWVAFLQPYLDKFPVVPGTDIAIPAHYPPGGKTHYVRRASAFEAREVEPGRIAFVGDSITEGGDWAALFPEMETVNFGIGWDQTSGLLNRMGQIERAEPSHVVLMIGTNDIGNGRTPAEAAENTQEAIRQFKTFVPAENILLESLPPRGSDLNAEVLELNARLERIAAEEGVDWLNIYDPFVVDDQLDPSVTEDSLHFTAAGYDRWQGLLEPWLSGQ</sequence>
<evidence type="ECO:0000256" key="1">
    <source>
        <dbReference type="SAM" id="SignalP"/>
    </source>
</evidence>
<feature type="domain" description="SGNH hydrolase-type esterase" evidence="2">
    <location>
        <begin position="294"/>
        <end position="445"/>
    </location>
</feature>